<keyword evidence="2" id="KW-0472">Membrane</keyword>
<dbReference type="InterPro" id="IPR000326">
    <property type="entry name" value="PAP2/HPO"/>
</dbReference>
<comment type="similarity">
    <text evidence="1">Belongs to the DedA family.</text>
</comment>
<feature type="transmembrane region" description="Helical" evidence="2">
    <location>
        <begin position="332"/>
        <end position="350"/>
    </location>
</feature>
<feature type="transmembrane region" description="Helical" evidence="2">
    <location>
        <begin position="362"/>
        <end position="382"/>
    </location>
</feature>
<sequence length="417" mass="48495">MFEWIKTLFEQYSYLVLFISLLLELIALPLPGEALMGYAGFLVYQGQLHWSFSIFMAAMGAITGMTISYWIGRRLGTPFFKMYGHYIHLGPERLEKVSLWFDRYGNKLLVIAYFIPGVRHITGYFSGTARISYRVYMVYAYLGAFIWVSTFISLGKILGPQWEQFHTSIKKYLIIAGIIAIILLAIFYLYRTYRSWLKERLEINFKKALDTFPTLGRIKILIASAGIVFIGFFALMLGMIQDFLAQEFNQFDNITTLVVKLLFDQSWQPWMQIFQHLSTIFILLPLILFTWLWIMLRSPDRKLESIFLFLVVVGGEILDEGLRFLFHHTFPSEQSLTAIVVFGFTAYLLVRHIKGVWVHNLAIFLVLSFSFLIGISQIYFGMQYPSDIVAGYVFGGVWLSLQVFLLEIFRLFPKINY</sequence>
<dbReference type="InterPro" id="IPR051311">
    <property type="entry name" value="DedA_domain"/>
</dbReference>
<keyword evidence="6" id="KW-1185">Reference proteome</keyword>
<keyword evidence="2" id="KW-0812">Transmembrane</keyword>
<dbReference type="Gene3D" id="1.20.144.10">
    <property type="entry name" value="Phosphatidic acid phosphatase type 2/haloperoxidase"/>
    <property type="match status" value="1"/>
</dbReference>
<feature type="transmembrane region" description="Helical" evidence="2">
    <location>
        <begin position="220"/>
        <end position="240"/>
    </location>
</feature>
<dbReference type="EMBL" id="LSKU01000001">
    <property type="protein sequence ID" value="KXG43940.1"/>
    <property type="molecule type" value="Genomic_DNA"/>
</dbReference>
<organism evidence="5 6">
    <name type="scientific">Tepidibacillus decaturensis</name>
    <dbReference type="NCBI Taxonomy" id="1413211"/>
    <lineage>
        <taxon>Bacteria</taxon>
        <taxon>Bacillati</taxon>
        <taxon>Bacillota</taxon>
        <taxon>Bacilli</taxon>
        <taxon>Bacillales</taxon>
        <taxon>Bacillaceae</taxon>
        <taxon>Tepidibacillus</taxon>
    </lineage>
</organism>
<dbReference type="InterPro" id="IPR036938">
    <property type="entry name" value="PAP2/HPO_sf"/>
</dbReference>
<dbReference type="Proteomes" id="UP000070352">
    <property type="component" value="Unassembled WGS sequence"/>
</dbReference>
<evidence type="ECO:0000259" key="4">
    <source>
        <dbReference type="Pfam" id="PF09335"/>
    </source>
</evidence>
<keyword evidence="2" id="KW-1133">Transmembrane helix</keyword>
<dbReference type="Pfam" id="PF09335">
    <property type="entry name" value="VTT_dom"/>
    <property type="match status" value="1"/>
</dbReference>
<gene>
    <name evidence="5" type="ORF">U473_07915</name>
</gene>
<evidence type="ECO:0000259" key="3">
    <source>
        <dbReference type="Pfam" id="PF01569"/>
    </source>
</evidence>
<evidence type="ECO:0000256" key="2">
    <source>
        <dbReference type="SAM" id="Phobius"/>
    </source>
</evidence>
<dbReference type="AlphaFoldDB" id="A0A135L4T4"/>
<evidence type="ECO:0000313" key="6">
    <source>
        <dbReference type="Proteomes" id="UP000070352"/>
    </source>
</evidence>
<feature type="transmembrane region" description="Helical" evidence="2">
    <location>
        <begin position="306"/>
        <end position="326"/>
    </location>
</feature>
<feature type="transmembrane region" description="Helical" evidence="2">
    <location>
        <begin position="138"/>
        <end position="159"/>
    </location>
</feature>
<dbReference type="RefSeq" id="WP_082732432.1">
    <property type="nucleotide sequence ID" value="NZ_LSKU01000001.1"/>
</dbReference>
<proteinExistence type="inferred from homology"/>
<dbReference type="Pfam" id="PF01569">
    <property type="entry name" value="PAP2"/>
    <property type="match status" value="1"/>
</dbReference>
<evidence type="ECO:0000256" key="1">
    <source>
        <dbReference type="ARBA" id="ARBA00010792"/>
    </source>
</evidence>
<feature type="transmembrane region" description="Helical" evidence="2">
    <location>
        <begin position="50"/>
        <end position="72"/>
    </location>
</feature>
<feature type="domain" description="VTT" evidence="4">
    <location>
        <begin position="30"/>
        <end position="155"/>
    </location>
</feature>
<evidence type="ECO:0000313" key="5">
    <source>
        <dbReference type="EMBL" id="KXG43940.1"/>
    </source>
</evidence>
<dbReference type="GO" id="GO:0005886">
    <property type="term" value="C:plasma membrane"/>
    <property type="evidence" value="ECO:0007669"/>
    <property type="project" value="TreeGrafter"/>
</dbReference>
<dbReference type="PANTHER" id="PTHR42709:SF9">
    <property type="entry name" value="ALKALINE PHOSPHATASE LIKE PROTEIN"/>
    <property type="match status" value="1"/>
</dbReference>
<feature type="transmembrane region" description="Helical" evidence="2">
    <location>
        <begin position="273"/>
        <end position="294"/>
    </location>
</feature>
<feature type="domain" description="Phosphatidic acid phosphatase type 2/haloperoxidase" evidence="3">
    <location>
        <begin position="321"/>
        <end position="400"/>
    </location>
</feature>
<reference evidence="5 6" key="1">
    <citation type="submission" date="2016-02" db="EMBL/GenBank/DDBJ databases">
        <title>Draft Genome for Tepidibacillus decaturensis nov. sp. Strain Z9, an Anaerobic, Moderately Thermophilic and Heterotrophic Bacterium from Deep Subsurface of the Illinois Basin, USA.</title>
        <authorList>
            <person name="Dong Y."/>
            <person name="Chang J.Y."/>
            <person name="Sanford R."/>
            <person name="Fouke B.W."/>
        </authorList>
    </citation>
    <scope>NUCLEOTIDE SEQUENCE [LARGE SCALE GENOMIC DNA]</scope>
    <source>
        <strain evidence="5 6">Z9</strain>
    </source>
</reference>
<dbReference type="PANTHER" id="PTHR42709">
    <property type="entry name" value="ALKALINE PHOSPHATASE LIKE PROTEIN"/>
    <property type="match status" value="1"/>
</dbReference>
<feature type="transmembrane region" description="Helical" evidence="2">
    <location>
        <begin position="171"/>
        <end position="190"/>
    </location>
</feature>
<dbReference type="InterPro" id="IPR032816">
    <property type="entry name" value="VTT_dom"/>
</dbReference>
<dbReference type="OrthoDB" id="9782291at2"/>
<dbReference type="STRING" id="1413211.U473_07915"/>
<dbReference type="SUPFAM" id="SSF48317">
    <property type="entry name" value="Acid phosphatase/Vanadium-dependent haloperoxidase"/>
    <property type="match status" value="1"/>
</dbReference>
<name>A0A135L4T4_9BACI</name>
<accession>A0A135L4T4</accession>
<comment type="caution">
    <text evidence="5">The sequence shown here is derived from an EMBL/GenBank/DDBJ whole genome shotgun (WGS) entry which is preliminary data.</text>
</comment>
<feature type="transmembrane region" description="Helical" evidence="2">
    <location>
        <begin position="388"/>
        <end position="409"/>
    </location>
</feature>
<protein>
    <submittedName>
        <fullName evidence="5">Uncharacterized protein</fullName>
    </submittedName>
</protein>
<feature type="transmembrane region" description="Helical" evidence="2">
    <location>
        <begin position="12"/>
        <end position="30"/>
    </location>
</feature>